<reference evidence="4" key="1">
    <citation type="submission" date="2025-08" db="UniProtKB">
        <authorList>
            <consortium name="RefSeq"/>
        </authorList>
    </citation>
    <scope>IDENTIFICATION</scope>
</reference>
<keyword evidence="3" id="KW-1185">Reference proteome</keyword>
<name>A0AAJ6QK78_9ACAR</name>
<dbReference type="AlphaFoldDB" id="A0AAJ6QK78"/>
<evidence type="ECO:0000256" key="1">
    <source>
        <dbReference type="SAM" id="Phobius"/>
    </source>
</evidence>
<evidence type="ECO:0000313" key="3">
    <source>
        <dbReference type="Proteomes" id="UP000694867"/>
    </source>
</evidence>
<keyword evidence="1" id="KW-1133">Transmembrane helix</keyword>
<dbReference type="CDD" id="cd00063">
    <property type="entry name" value="FN3"/>
    <property type="match status" value="1"/>
</dbReference>
<dbReference type="GO" id="GO:0016020">
    <property type="term" value="C:membrane"/>
    <property type="evidence" value="ECO:0007669"/>
    <property type="project" value="UniProtKB-SubCell"/>
</dbReference>
<dbReference type="PROSITE" id="PS50853">
    <property type="entry name" value="FN3"/>
    <property type="match status" value="2"/>
</dbReference>
<evidence type="ECO:0000313" key="4">
    <source>
        <dbReference type="RefSeq" id="XP_003737583.1"/>
    </source>
</evidence>
<keyword evidence="1" id="KW-0472">Membrane</keyword>
<gene>
    <name evidence="4" type="primary">LOC100901282</name>
</gene>
<keyword evidence="1" id="KW-0812">Transmembrane</keyword>
<dbReference type="RefSeq" id="XP_003737583.1">
    <property type="nucleotide sequence ID" value="XM_003737535.2"/>
</dbReference>
<feature type="domain" description="Fibronectin type-III" evidence="2">
    <location>
        <begin position="20"/>
        <end position="116"/>
    </location>
</feature>
<dbReference type="Gene3D" id="2.60.40.10">
    <property type="entry name" value="Immunoglobulins"/>
    <property type="match status" value="1"/>
</dbReference>
<dbReference type="InterPro" id="IPR003961">
    <property type="entry name" value="FN3_dom"/>
</dbReference>
<dbReference type="Pfam" id="PF00041">
    <property type="entry name" value="fn3"/>
    <property type="match status" value="1"/>
</dbReference>
<dbReference type="InterPro" id="IPR050713">
    <property type="entry name" value="RTP_Phos/Ushers"/>
</dbReference>
<dbReference type="InterPro" id="IPR013783">
    <property type="entry name" value="Ig-like_fold"/>
</dbReference>
<dbReference type="InterPro" id="IPR036116">
    <property type="entry name" value="FN3_sf"/>
</dbReference>
<dbReference type="Proteomes" id="UP000694867">
    <property type="component" value="Unplaced"/>
</dbReference>
<sequence>MWFKTFSTVFALTQLFGPSSERALELSVISSSQLKAAWQMPLDRTSSKQYSLALSTTARSCQQSVIERMISPGEKECLLPYNETDTLYTLTVSAQEGSGGNKTSEEILSASIVVPKIGDSISLPPPEVVKISPTNNSVKFNLKEPQNEYSGKRLRLVLISQTGRLNKSSIFETQAGTLYYGSDLKAFEEYFGSLQRCENNLPEQCGMPTQITFKTLIGAPSVPKDLEITFVNESRIEVRWEPPVDMGAPNVDHYEVKLIADEKLIGNITVSNETLTSAFDHLRSGISYTVELTAVNIDGSKESFYSEPAAVMVSTPSSVPIWIFVAVIIVGVAAGTAFFVIKTKT</sequence>
<dbReference type="KEGG" id="goe:100901282"/>
<accession>A0AAJ6QK78</accession>
<dbReference type="PANTHER" id="PTHR46957:SF3">
    <property type="entry name" value="CYTOKINE RECEPTOR"/>
    <property type="match status" value="1"/>
</dbReference>
<proteinExistence type="predicted"/>
<dbReference type="GeneID" id="100901282"/>
<evidence type="ECO:0000259" key="2">
    <source>
        <dbReference type="PROSITE" id="PS50853"/>
    </source>
</evidence>
<dbReference type="SUPFAM" id="SSF49265">
    <property type="entry name" value="Fibronectin type III"/>
    <property type="match status" value="2"/>
</dbReference>
<dbReference type="PANTHER" id="PTHR46957">
    <property type="entry name" value="CYTOKINE RECEPTOR"/>
    <property type="match status" value="1"/>
</dbReference>
<feature type="domain" description="Fibronectin type-III" evidence="2">
    <location>
        <begin position="222"/>
        <end position="318"/>
    </location>
</feature>
<feature type="transmembrane region" description="Helical" evidence="1">
    <location>
        <begin position="321"/>
        <end position="341"/>
    </location>
</feature>
<dbReference type="SMART" id="SM00060">
    <property type="entry name" value="FN3"/>
    <property type="match status" value="2"/>
</dbReference>
<protein>
    <submittedName>
        <fullName evidence="4">Neogenin</fullName>
    </submittedName>
</protein>
<organism evidence="3 4">
    <name type="scientific">Galendromus occidentalis</name>
    <name type="common">western predatory mite</name>
    <dbReference type="NCBI Taxonomy" id="34638"/>
    <lineage>
        <taxon>Eukaryota</taxon>
        <taxon>Metazoa</taxon>
        <taxon>Ecdysozoa</taxon>
        <taxon>Arthropoda</taxon>
        <taxon>Chelicerata</taxon>
        <taxon>Arachnida</taxon>
        <taxon>Acari</taxon>
        <taxon>Parasitiformes</taxon>
        <taxon>Mesostigmata</taxon>
        <taxon>Gamasina</taxon>
        <taxon>Phytoseioidea</taxon>
        <taxon>Phytoseiidae</taxon>
        <taxon>Typhlodrominae</taxon>
        <taxon>Galendromus</taxon>
    </lineage>
</organism>